<name>A0ABV4B6C5_9BURK</name>
<organism evidence="5 6">
    <name type="scientific">Comamonas sediminis</name>
    <dbReference type="NCBI Taxonomy" id="1783360"/>
    <lineage>
        <taxon>Bacteria</taxon>
        <taxon>Pseudomonadati</taxon>
        <taxon>Pseudomonadota</taxon>
        <taxon>Betaproteobacteria</taxon>
        <taxon>Burkholderiales</taxon>
        <taxon>Comamonadaceae</taxon>
        <taxon>Comamonas</taxon>
    </lineage>
</organism>
<comment type="caution">
    <text evidence="5">The sequence shown here is derived from an EMBL/GenBank/DDBJ whole genome shotgun (WGS) entry which is preliminary data.</text>
</comment>
<dbReference type="InterPro" id="IPR027417">
    <property type="entry name" value="P-loop_NTPase"/>
</dbReference>
<evidence type="ECO:0000259" key="3">
    <source>
        <dbReference type="Pfam" id="PF06056"/>
    </source>
</evidence>
<evidence type="ECO:0000256" key="1">
    <source>
        <dbReference type="ARBA" id="ARBA00022612"/>
    </source>
</evidence>
<keyword evidence="6" id="KW-1185">Reference proteome</keyword>
<evidence type="ECO:0000313" key="5">
    <source>
        <dbReference type="EMBL" id="MEY2252450.1"/>
    </source>
</evidence>
<evidence type="ECO:0000259" key="4">
    <source>
        <dbReference type="Pfam" id="PF17289"/>
    </source>
</evidence>
<feature type="domain" description="Terminase large subunit gp17-like C-terminal" evidence="4">
    <location>
        <begin position="469"/>
        <end position="627"/>
    </location>
</feature>
<feature type="domain" description="Terminase ATPase subunit N-terminal" evidence="3">
    <location>
        <begin position="76"/>
        <end position="130"/>
    </location>
</feature>
<feature type="region of interest" description="Disordered" evidence="2">
    <location>
        <begin position="165"/>
        <end position="191"/>
    </location>
</feature>
<dbReference type="Proteomes" id="UP001562178">
    <property type="component" value="Unassembled WGS sequence"/>
</dbReference>
<accession>A0ABV4B6C5</accession>
<dbReference type="Pfam" id="PF03237">
    <property type="entry name" value="Terminase_6N"/>
    <property type="match status" value="1"/>
</dbReference>
<gene>
    <name evidence="5" type="ORF">AB7A72_15640</name>
</gene>
<evidence type="ECO:0000256" key="2">
    <source>
        <dbReference type="SAM" id="MobiDB-lite"/>
    </source>
</evidence>
<proteinExistence type="predicted"/>
<sequence length="649" mass="72829">MKKAPAKASPARRSPAQKAVTKHAKSRDQVAKEMGFDPFADITARADAAAAAPIDAPVAGLPAGPASAIDRSAGLRLTARSLYWSGWRLTHIAQHLEIPRTTLYGWHKAEGWEDATPLERIGGALETRLVKLINKDQKTGGDFKEIDLLHRQLERQARIEKYQVSGKEKHLTPSIEARNAAPKKKPEKNYLSPEQIEDLRKAFLDSLFDYQRVWWENIGERVRQILKSRQIGATWYFAREALIDALTTGRNQIFLSASRSQAYVFRQYIVAFVKQVTGVTLTGDPMVFPNGAELHFLGTNSKTAQSYHGNLYFDEYFWTHNFKELNDVASGMSSHKKWHLTYFSTPSSIRHPAHALWDGSHIEDRKLKIDTSHAKLASGFRGEDGIWRHIVTVEDAERGGCDLFDINQLRTSKSEDVFNNLYMCQFVDDALAVFPLSTLQRCMVDSWDAWRKDFKPFAMRPFGRKRVWVGYDPSLTGDKAALVVLAPPDQAGGKFRILYKLQLHGVDFEAQAAAIKTVCDQYNVEKISIDATGMGNGVYELVKKFFPSVQGIRYTLEQKTLLVLKAQAVLRAGRLEFNASDTELAAAFMSVKRELTASQKSVTYTSGRNTQTGHGDLAWATMHALQNEPLEEGTGLATVRTKSIVEFSE</sequence>
<dbReference type="Gene3D" id="3.40.50.300">
    <property type="entry name" value="P-loop containing nucleotide triphosphate hydrolases"/>
    <property type="match status" value="1"/>
</dbReference>
<evidence type="ECO:0000313" key="6">
    <source>
        <dbReference type="Proteomes" id="UP001562178"/>
    </source>
</evidence>
<keyword evidence="1" id="KW-1188">Viral release from host cell</keyword>
<protein>
    <submittedName>
        <fullName evidence="5">Terminase family protein</fullName>
    </submittedName>
</protein>
<dbReference type="Pfam" id="PF06056">
    <property type="entry name" value="Terminase_5"/>
    <property type="match status" value="1"/>
</dbReference>
<reference evidence="5 6" key="1">
    <citation type="journal article" date="2016" name="Int. J. Syst. Evol. Microbiol.">
        <title>Description of Comamonas sediminis sp. nov., isolated from lagoon sediments.</title>
        <authorList>
            <person name="Subhash Y."/>
            <person name="Bang J.J."/>
            <person name="You T.H."/>
            <person name="Lee S.S."/>
        </authorList>
    </citation>
    <scope>NUCLEOTIDE SEQUENCE [LARGE SCALE GENOMIC DNA]</scope>
    <source>
        <strain evidence="5 6">JCM 31169</strain>
    </source>
</reference>
<feature type="region of interest" description="Disordered" evidence="2">
    <location>
        <begin position="1"/>
        <end position="30"/>
    </location>
</feature>
<dbReference type="InterPro" id="IPR010332">
    <property type="entry name" value="ATPase_terminase-su_N"/>
</dbReference>
<feature type="compositionally biased region" description="Low complexity" evidence="2">
    <location>
        <begin position="1"/>
        <end position="16"/>
    </location>
</feature>
<dbReference type="Pfam" id="PF17289">
    <property type="entry name" value="Terminase_6C"/>
    <property type="match status" value="1"/>
</dbReference>
<dbReference type="InterPro" id="IPR035421">
    <property type="entry name" value="Terminase_6C"/>
</dbReference>
<dbReference type="EMBL" id="JBGBDC010000006">
    <property type="protein sequence ID" value="MEY2252450.1"/>
    <property type="molecule type" value="Genomic_DNA"/>
</dbReference>
<dbReference type="Gene3D" id="3.30.420.240">
    <property type="match status" value="1"/>
</dbReference>